<dbReference type="Proteomes" id="UP000292447">
    <property type="component" value="Chromosome I"/>
</dbReference>
<reference evidence="12" key="1">
    <citation type="submission" date="2019-03" db="EMBL/GenBank/DDBJ databases">
        <title>Snf2 controls pulcherriminic acid biosynthesis and connects pigmentation and antifungal activity of the yeast Metschnikowia pulcherrima.</title>
        <authorList>
            <person name="Gore-Lloyd D."/>
            <person name="Sumann I."/>
            <person name="Brachmann A.O."/>
            <person name="Schneeberger K."/>
            <person name="Ortiz-Merino R.A."/>
            <person name="Moreno-Beltran M."/>
            <person name="Schlaefli M."/>
            <person name="Kirner P."/>
            <person name="Santos Kron A."/>
            <person name="Wolfe K.H."/>
            <person name="Piel J."/>
            <person name="Ahrens C.H."/>
            <person name="Henk D."/>
            <person name="Freimoser F.M."/>
        </authorList>
    </citation>
    <scope>NUCLEOTIDE SEQUENCE [LARGE SCALE GENOMIC DNA]</scope>
    <source>
        <strain evidence="12">APC 1.2</strain>
    </source>
</reference>
<dbReference type="GO" id="GO:0004671">
    <property type="term" value="F:protein C-terminal S-isoprenylcysteine carboxyl O-methyltransferase activity"/>
    <property type="evidence" value="ECO:0007669"/>
    <property type="project" value="UniProtKB-EC"/>
</dbReference>
<keyword evidence="5 11" id="KW-0808">Transferase</keyword>
<comment type="catalytic activity">
    <reaction evidence="10">
        <text>[protein]-C-terminal S-[(2E,6E)-farnesyl]-L-cysteine + S-adenosyl-L-methionine = [protein]-C-terminal S-[(2E,6E)-farnesyl]-L-cysteine methyl ester + S-adenosyl-L-homocysteine</text>
        <dbReference type="Rhea" id="RHEA:21672"/>
        <dbReference type="Rhea" id="RHEA-COMP:12125"/>
        <dbReference type="Rhea" id="RHEA-COMP:12126"/>
        <dbReference type="ChEBI" id="CHEBI:57856"/>
        <dbReference type="ChEBI" id="CHEBI:59789"/>
        <dbReference type="ChEBI" id="CHEBI:90510"/>
        <dbReference type="ChEBI" id="CHEBI:90511"/>
        <dbReference type="EC" id="2.1.1.100"/>
    </reaction>
</comment>
<proteinExistence type="inferred from homology"/>
<comment type="subcellular location">
    <subcellularLocation>
        <location evidence="10">Endoplasmic reticulum membrane</location>
        <topology evidence="10">Multi-pass membrane protein</topology>
    </subcellularLocation>
    <subcellularLocation>
        <location evidence="1">Membrane</location>
        <topology evidence="1">Multi-pass membrane protein</topology>
    </subcellularLocation>
</comment>
<evidence type="ECO:0000313" key="12">
    <source>
        <dbReference type="Proteomes" id="UP000292447"/>
    </source>
</evidence>
<evidence type="ECO:0000256" key="7">
    <source>
        <dbReference type="ARBA" id="ARBA00022692"/>
    </source>
</evidence>
<keyword evidence="4 10" id="KW-0489">Methyltransferase</keyword>
<evidence type="ECO:0000256" key="8">
    <source>
        <dbReference type="ARBA" id="ARBA00022989"/>
    </source>
</evidence>
<keyword evidence="12" id="KW-1185">Reference proteome</keyword>
<dbReference type="InterPro" id="IPR007269">
    <property type="entry name" value="ICMT_MeTrfase"/>
</dbReference>
<evidence type="ECO:0000313" key="11">
    <source>
        <dbReference type="EMBL" id="QBM85906.1"/>
    </source>
</evidence>
<evidence type="ECO:0000256" key="10">
    <source>
        <dbReference type="RuleBase" id="RU362022"/>
    </source>
</evidence>
<evidence type="ECO:0000256" key="2">
    <source>
        <dbReference type="ARBA" id="ARBA00009140"/>
    </source>
</evidence>
<evidence type="ECO:0000256" key="3">
    <source>
        <dbReference type="ARBA" id="ARBA00012151"/>
    </source>
</evidence>
<dbReference type="AlphaFoldDB" id="A0A4P6XIM8"/>
<feature type="transmembrane region" description="Helical" evidence="10">
    <location>
        <begin position="38"/>
        <end position="58"/>
    </location>
</feature>
<evidence type="ECO:0000256" key="6">
    <source>
        <dbReference type="ARBA" id="ARBA00022691"/>
    </source>
</evidence>
<dbReference type="EMBL" id="CP034456">
    <property type="protein sequence ID" value="QBM85906.1"/>
    <property type="molecule type" value="Genomic_DNA"/>
</dbReference>
<dbReference type="Pfam" id="PF04140">
    <property type="entry name" value="ICMT"/>
    <property type="match status" value="1"/>
</dbReference>
<accession>A0A4P6XIM8</accession>
<gene>
    <name evidence="11" type="primary">MPUL0A05370</name>
    <name evidence="11" type="ORF">METSCH_A05370</name>
</gene>
<evidence type="ECO:0000256" key="1">
    <source>
        <dbReference type="ARBA" id="ARBA00004141"/>
    </source>
</evidence>
<dbReference type="GO" id="GO:0032259">
    <property type="term" value="P:methylation"/>
    <property type="evidence" value="ECO:0007669"/>
    <property type="project" value="UniProtKB-KW"/>
</dbReference>
<name>A0A4P6XIM8_9ASCO</name>
<evidence type="ECO:0000256" key="4">
    <source>
        <dbReference type="ARBA" id="ARBA00022603"/>
    </source>
</evidence>
<comment type="similarity">
    <text evidence="2 10">Belongs to the class VI-like SAM-binding methyltransferase superfamily. Isoprenylcysteine carboxyl methyltransferase family.</text>
</comment>
<organism evidence="11 12">
    <name type="scientific">Metschnikowia aff. pulcherrima</name>
    <dbReference type="NCBI Taxonomy" id="2163413"/>
    <lineage>
        <taxon>Eukaryota</taxon>
        <taxon>Fungi</taxon>
        <taxon>Dikarya</taxon>
        <taxon>Ascomycota</taxon>
        <taxon>Saccharomycotina</taxon>
        <taxon>Pichiomycetes</taxon>
        <taxon>Metschnikowiaceae</taxon>
        <taxon>Metschnikowia</taxon>
    </lineage>
</organism>
<keyword evidence="10" id="KW-0256">Endoplasmic reticulum</keyword>
<evidence type="ECO:0000256" key="9">
    <source>
        <dbReference type="ARBA" id="ARBA00023136"/>
    </source>
</evidence>
<dbReference type="PANTHER" id="PTHR12714:SF9">
    <property type="entry name" value="PROTEIN-S-ISOPRENYLCYSTEINE O-METHYLTRANSFERASE"/>
    <property type="match status" value="1"/>
</dbReference>
<dbReference type="EC" id="2.1.1.100" evidence="3 10"/>
<dbReference type="GO" id="GO:0005789">
    <property type="term" value="C:endoplasmic reticulum membrane"/>
    <property type="evidence" value="ECO:0007669"/>
    <property type="project" value="UniProtKB-SubCell"/>
</dbReference>
<comment type="caution">
    <text evidence="10">Lacks conserved residue(s) required for the propagation of feature annotation.</text>
</comment>
<dbReference type="PROSITE" id="PS51564">
    <property type="entry name" value="SAM_ICMT"/>
    <property type="match status" value="1"/>
</dbReference>
<evidence type="ECO:0000256" key="5">
    <source>
        <dbReference type="ARBA" id="ARBA00022679"/>
    </source>
</evidence>
<feature type="transmembrane region" description="Helical" evidence="10">
    <location>
        <begin position="181"/>
        <end position="209"/>
    </location>
</feature>
<dbReference type="Gene3D" id="1.20.120.1630">
    <property type="match status" value="1"/>
</dbReference>
<keyword evidence="9 10" id="KW-0472">Membrane</keyword>
<keyword evidence="8 10" id="KW-1133">Transmembrane helix</keyword>
<dbReference type="STRING" id="2163413.A0A4P6XIM8"/>
<sequence length="246" mass="27526">MNAAHDCAGSNRQLRLTGQRQGERLGVKRLSCVSMNPVTTQAVLLVASCTFSLGYMVTGGNSPLAKYVLTWALFHASEYVCTLRYLPRTKTPYLFLIYGATGSVHLAALHLLSVCEYVITQRLWVYHGIPKVGFVLALTGILVRARAIHDCGDSFSHYIETSSPRRLVTCGAYAWCRHPSYAGFVLFVVGMQAILGNLFVFVASVVVLIRFFTRRIEIEEHFLIDFYGPAYLQYKARVRALVPCIY</sequence>
<feature type="transmembrane region" description="Helical" evidence="10">
    <location>
        <begin position="93"/>
        <end position="119"/>
    </location>
</feature>
<dbReference type="PANTHER" id="PTHR12714">
    <property type="entry name" value="PROTEIN-S ISOPRENYLCYSTEINE O-METHYLTRANSFERASE"/>
    <property type="match status" value="1"/>
</dbReference>
<keyword evidence="6 10" id="KW-0949">S-adenosyl-L-methionine</keyword>
<keyword evidence="7 10" id="KW-0812">Transmembrane</keyword>
<dbReference type="InterPro" id="IPR025770">
    <property type="entry name" value="PPMT_MeTrfase"/>
</dbReference>
<protein>
    <recommendedName>
        <fullName evidence="3 10">Protein-S-isoprenylcysteine O-methyltransferase</fullName>
        <ecNumber evidence="3 10">2.1.1.100</ecNumber>
    </recommendedName>
</protein>